<evidence type="ECO:0000256" key="10">
    <source>
        <dbReference type="ARBA" id="ARBA00022982"/>
    </source>
</evidence>
<keyword evidence="11 17" id="KW-1133">Transmembrane helix</keyword>
<evidence type="ECO:0000256" key="7">
    <source>
        <dbReference type="ARBA" id="ARBA00022660"/>
    </source>
</evidence>
<dbReference type="FunFam" id="1.20.120.1200:FF:000003">
    <property type="entry name" value="NADH-ubiquinone oxidoreductase chain 6"/>
    <property type="match status" value="1"/>
</dbReference>
<geneLocation type="mitochondrion" evidence="18"/>
<reference evidence="18" key="1">
    <citation type="journal article" date="2013" name="BMC Genomics">
        <title>The genome and transcriptome of perennial ryegrass mitochondria.</title>
        <authorList>
            <person name="Islam M.S."/>
            <person name="Studer B."/>
            <person name="Byrne S.L."/>
            <person name="Farrell J.D."/>
            <person name="Panitz F."/>
            <person name="Bendixen C."/>
            <person name="Moller I.M."/>
            <person name="Asp T."/>
        </authorList>
    </citation>
    <scope>NUCLEOTIDE SEQUENCE</scope>
    <source>
        <tissue evidence="18">Green leaf</tissue>
    </source>
</reference>
<keyword evidence="14 17" id="KW-0496">Mitochondrion</keyword>
<evidence type="ECO:0000256" key="15">
    <source>
        <dbReference type="ARBA" id="ARBA00023136"/>
    </source>
</evidence>
<keyword evidence="9 17" id="KW-1278">Translocase</keyword>
<comment type="function">
    <text evidence="17">Core subunit of the mitochondrial membrane respiratory chain NADH dehydrogenase (Complex I) which catalyzes electron transfer from NADH through the respiratory chain, using ubiquinone as an electron acceptor. Essential for the catalytic activity and assembly of complex I.</text>
</comment>
<evidence type="ECO:0000256" key="13">
    <source>
        <dbReference type="ARBA" id="ARBA00023075"/>
    </source>
</evidence>
<keyword evidence="12 17" id="KW-0520">NAD</keyword>
<accession>M4YUY4</accession>
<comment type="catalytic activity">
    <reaction evidence="16 17">
        <text>a ubiquinone + NADH + 5 H(+)(in) = a ubiquinol + NAD(+) + 4 H(+)(out)</text>
        <dbReference type="Rhea" id="RHEA:29091"/>
        <dbReference type="Rhea" id="RHEA-COMP:9565"/>
        <dbReference type="Rhea" id="RHEA-COMP:9566"/>
        <dbReference type="ChEBI" id="CHEBI:15378"/>
        <dbReference type="ChEBI" id="CHEBI:16389"/>
        <dbReference type="ChEBI" id="CHEBI:17976"/>
        <dbReference type="ChEBI" id="CHEBI:57540"/>
        <dbReference type="ChEBI" id="CHEBI:57945"/>
        <dbReference type="EC" id="7.1.1.2"/>
    </reaction>
</comment>
<evidence type="ECO:0000256" key="4">
    <source>
        <dbReference type="ARBA" id="ARBA00012944"/>
    </source>
</evidence>
<evidence type="ECO:0000256" key="17">
    <source>
        <dbReference type="RuleBase" id="RU004430"/>
    </source>
</evidence>
<evidence type="ECO:0000256" key="12">
    <source>
        <dbReference type="ARBA" id="ARBA00023027"/>
    </source>
</evidence>
<feature type="transmembrane region" description="Helical" evidence="17">
    <location>
        <begin position="163"/>
        <end position="187"/>
    </location>
</feature>
<evidence type="ECO:0000256" key="9">
    <source>
        <dbReference type="ARBA" id="ARBA00022967"/>
    </source>
</evidence>
<comment type="function">
    <text evidence="1">Core subunit of the mitochondrial membrane respiratory chain NADH dehydrogenase (Complex I) that is believed to belong to the minimal assembly required for catalysis. Complex I functions in the transfer of electrons from NADH to the respiratory chain. The immediate electron acceptor for the enzyme is believed to be ubiquinone.</text>
</comment>
<evidence type="ECO:0000256" key="8">
    <source>
        <dbReference type="ARBA" id="ARBA00022692"/>
    </source>
</evidence>
<dbReference type="InterPro" id="IPR042106">
    <property type="entry name" value="Nuo/plastoQ_OxRdtase_6_NuoJ"/>
</dbReference>
<comment type="similarity">
    <text evidence="3 17">Belongs to the complex I subunit 6 family.</text>
</comment>
<dbReference type="EMBL" id="JX999996">
    <property type="protein sequence ID" value="AGI48801.1"/>
    <property type="molecule type" value="Genomic_DNA"/>
</dbReference>
<dbReference type="NCBIfam" id="NF005164">
    <property type="entry name" value="PRK06638.1-4"/>
    <property type="match status" value="1"/>
</dbReference>
<dbReference type="Gene3D" id="1.20.120.1200">
    <property type="entry name" value="NADH-ubiquinone/plastoquinone oxidoreductase chain 6, subunit NuoJ"/>
    <property type="match status" value="1"/>
</dbReference>
<evidence type="ECO:0000256" key="2">
    <source>
        <dbReference type="ARBA" id="ARBA00004225"/>
    </source>
</evidence>
<protein>
    <recommendedName>
        <fullName evidence="5 17">NADH-ubiquinone oxidoreductase chain 6</fullName>
        <ecNumber evidence="4 17">7.1.1.2</ecNumber>
    </recommendedName>
</protein>
<keyword evidence="7 17" id="KW-0679">Respiratory chain</keyword>
<evidence type="ECO:0000256" key="14">
    <source>
        <dbReference type="ARBA" id="ARBA00023128"/>
    </source>
</evidence>
<keyword evidence="10 17" id="KW-0249">Electron transport</keyword>
<evidence type="ECO:0000313" key="18">
    <source>
        <dbReference type="EMBL" id="AGI48801.1"/>
    </source>
</evidence>
<gene>
    <name evidence="18" type="primary">nad6</name>
</gene>
<feature type="transmembrane region" description="Helical" evidence="17">
    <location>
        <begin position="70"/>
        <end position="92"/>
    </location>
</feature>
<sequence length="314" mass="36007">MRLLAPAFKFHFKGGRRTMILSVLSSPALVSGLMVVRAKNPVHSVLFPILVFCDTSGLLILLGLDFSAMISPVVHIGAIAVSFLFVVMMFNIQIAEIHEEVLRYLPVSGIIGLIFWWEMFFILDNETIPLLPTHRNTTSLRYTVYAGKVRSWTNLETLGNLLYTYYSVWFLVSSLILLVAMIGAIVLTMHRTTKVKRQDVFRRNALDSRRTIISRRGMTIPKKRYFSSAAGGSSDNYKEIFKKYLLESEYRDFPGLRDHIDKLLAFLEPREILYMVRTFPRDFSMLGILSPQDIRAIIIAHSRKQWKPPKKGND</sequence>
<name>M4YUY4_LOLPR</name>
<feature type="transmembrane region" description="Helical" evidence="17">
    <location>
        <begin position="104"/>
        <end position="123"/>
    </location>
</feature>
<feature type="transmembrane region" description="Helical" evidence="17">
    <location>
        <begin position="20"/>
        <end position="38"/>
    </location>
</feature>
<proteinExistence type="inferred from homology"/>
<dbReference type="GO" id="GO:0031966">
    <property type="term" value="C:mitochondrial membrane"/>
    <property type="evidence" value="ECO:0007669"/>
    <property type="project" value="UniProtKB-SubCell"/>
</dbReference>
<keyword evidence="13 17" id="KW-0830">Ubiquinone</keyword>
<dbReference type="EC" id="7.1.1.2" evidence="4 17"/>
<evidence type="ECO:0000256" key="1">
    <source>
        <dbReference type="ARBA" id="ARBA00003257"/>
    </source>
</evidence>
<dbReference type="GO" id="GO:0008137">
    <property type="term" value="F:NADH dehydrogenase (ubiquinone) activity"/>
    <property type="evidence" value="ECO:0007669"/>
    <property type="project" value="UniProtKB-UniRule"/>
</dbReference>
<evidence type="ECO:0000256" key="3">
    <source>
        <dbReference type="ARBA" id="ARBA00005698"/>
    </source>
</evidence>
<dbReference type="PANTHER" id="PTHR33269:SF17">
    <property type="entry name" value="NADH-UBIQUINONE OXIDOREDUCTASE CHAIN 6"/>
    <property type="match status" value="1"/>
</dbReference>
<evidence type="ECO:0000256" key="5">
    <source>
        <dbReference type="ARBA" id="ARBA00021095"/>
    </source>
</evidence>
<evidence type="ECO:0000256" key="16">
    <source>
        <dbReference type="ARBA" id="ARBA00049551"/>
    </source>
</evidence>
<keyword evidence="15 17" id="KW-0472">Membrane</keyword>
<dbReference type="InterPro" id="IPR001457">
    <property type="entry name" value="NADH_UbQ/plastoQ_OxRdtase_su6"/>
</dbReference>
<comment type="subcellular location">
    <subcellularLocation>
        <location evidence="2 17">Mitochondrion membrane</location>
        <topology evidence="2 17">Multi-pass membrane protein</topology>
    </subcellularLocation>
</comment>
<dbReference type="AlphaFoldDB" id="M4YUY4"/>
<feature type="transmembrane region" description="Helical" evidence="17">
    <location>
        <begin position="45"/>
        <end position="64"/>
    </location>
</feature>
<dbReference type="PANTHER" id="PTHR33269">
    <property type="entry name" value="NADH-UBIQUINONE OXIDOREDUCTASE CHAIN 6"/>
    <property type="match status" value="1"/>
</dbReference>
<evidence type="ECO:0000256" key="11">
    <source>
        <dbReference type="ARBA" id="ARBA00022989"/>
    </source>
</evidence>
<evidence type="ECO:0000256" key="6">
    <source>
        <dbReference type="ARBA" id="ARBA00022448"/>
    </source>
</evidence>
<keyword evidence="6 17" id="KW-0813">Transport</keyword>
<organism evidence="18">
    <name type="scientific">Lolium perenne</name>
    <name type="common">Perennial ryegrass</name>
    <dbReference type="NCBI Taxonomy" id="4522"/>
    <lineage>
        <taxon>Eukaryota</taxon>
        <taxon>Viridiplantae</taxon>
        <taxon>Streptophyta</taxon>
        <taxon>Embryophyta</taxon>
        <taxon>Tracheophyta</taxon>
        <taxon>Spermatophyta</taxon>
        <taxon>Magnoliopsida</taxon>
        <taxon>Liliopsida</taxon>
        <taxon>Poales</taxon>
        <taxon>Poaceae</taxon>
        <taxon>BOP clade</taxon>
        <taxon>Pooideae</taxon>
        <taxon>Poodae</taxon>
        <taxon>Poeae</taxon>
        <taxon>Poeae Chloroplast Group 2 (Poeae type)</taxon>
        <taxon>Loliodinae</taxon>
        <taxon>Loliinae</taxon>
        <taxon>Lolium</taxon>
    </lineage>
</organism>
<dbReference type="Pfam" id="PF00499">
    <property type="entry name" value="Oxidored_q3"/>
    <property type="match status" value="1"/>
</dbReference>
<keyword evidence="8 17" id="KW-0812">Transmembrane</keyword>